<dbReference type="Gene3D" id="2.60.120.1140">
    <property type="entry name" value="Protein of unknown function DUF192"/>
    <property type="match status" value="1"/>
</dbReference>
<dbReference type="InterPro" id="IPR038695">
    <property type="entry name" value="Saro_0823-like_sf"/>
</dbReference>
<reference evidence="1" key="1">
    <citation type="submission" date="2021-02" db="EMBL/GenBank/DDBJ databases">
        <title>Genome-Resolved Metagenomics of a Microbial Community Performing Photosynthetic Biological Nutrient Removal.</title>
        <authorList>
            <person name="Mcdaniel E.A."/>
        </authorList>
    </citation>
    <scope>NUCLEOTIDE SEQUENCE</scope>
    <source>
        <strain evidence="1">UWPOB_OBS1</strain>
    </source>
</reference>
<comment type="caution">
    <text evidence="1">The sequence shown here is derived from an EMBL/GenBank/DDBJ whole genome shotgun (WGS) entry which is preliminary data.</text>
</comment>
<dbReference type="PANTHER" id="PTHR37953">
    <property type="entry name" value="UPF0127 PROTEIN MJ1496"/>
    <property type="match status" value="1"/>
</dbReference>
<evidence type="ECO:0000313" key="1">
    <source>
        <dbReference type="EMBL" id="MBN8659856.1"/>
    </source>
</evidence>
<dbReference type="EMBL" id="JAFLCK010000006">
    <property type="protein sequence ID" value="MBN8659856.1"/>
    <property type="molecule type" value="Genomic_DNA"/>
</dbReference>
<dbReference type="InterPro" id="IPR003795">
    <property type="entry name" value="DUF192"/>
</dbReference>
<dbReference type="PANTHER" id="PTHR37953:SF1">
    <property type="entry name" value="UPF0127 PROTEIN MJ1496"/>
    <property type="match status" value="1"/>
</dbReference>
<organism evidence="1 2">
    <name type="scientific">Candidatus Obscuribacter phosphatis</name>
    <dbReference type="NCBI Taxonomy" id="1906157"/>
    <lineage>
        <taxon>Bacteria</taxon>
        <taxon>Bacillati</taxon>
        <taxon>Candidatus Melainabacteria</taxon>
        <taxon>Candidatus Obscuribacterales</taxon>
        <taxon>Candidatus Obscuribacteraceae</taxon>
        <taxon>Candidatus Obscuribacter</taxon>
    </lineage>
</organism>
<proteinExistence type="predicted"/>
<dbReference type="Proteomes" id="UP000664277">
    <property type="component" value="Unassembled WGS sequence"/>
</dbReference>
<name>A0A8J7TLE8_9BACT</name>
<dbReference type="Pfam" id="PF02643">
    <property type="entry name" value="DUF192"/>
    <property type="match status" value="1"/>
</dbReference>
<sequence length="177" mass="19889">MRSHKKLGHEKLRQKKLSHTKLSHKKLGPLTFFLALAAALISSSSYQGLAMMPTVKLGDQDVKLEVAQTDKEIQQGLMFRTSLPETQGMVFLFKPPRPVAFWMYNCFINLDMLFVKDGKIVKISHDVPPCKSTNPDECPRYPSEGTVEVSEVIEVAGGYCKRHGVKEGDTVNFDFSK</sequence>
<accession>A0A8J7TLE8</accession>
<dbReference type="AlphaFoldDB" id="A0A8J7TLE8"/>
<evidence type="ECO:0000313" key="2">
    <source>
        <dbReference type="Proteomes" id="UP000664277"/>
    </source>
</evidence>
<protein>
    <submittedName>
        <fullName evidence="1">DUF192 domain-containing protein</fullName>
    </submittedName>
</protein>
<gene>
    <name evidence="1" type="ORF">J0M35_05800</name>
</gene>